<comment type="caution">
    <text evidence="1">The sequence shown here is derived from an EMBL/GenBank/DDBJ whole genome shotgun (WGS) entry which is preliminary data.</text>
</comment>
<dbReference type="AlphaFoldDB" id="A0A445CAA7"/>
<dbReference type="Gene3D" id="3.60.10.10">
    <property type="entry name" value="Endonuclease/exonuclease/phosphatase"/>
    <property type="match status" value="1"/>
</dbReference>
<reference evidence="1 2" key="1">
    <citation type="submission" date="2019-01" db="EMBL/GenBank/DDBJ databases">
        <title>Sequencing of cultivated peanut Arachis hypogaea provides insights into genome evolution and oil improvement.</title>
        <authorList>
            <person name="Chen X."/>
        </authorList>
    </citation>
    <scope>NUCLEOTIDE SEQUENCE [LARGE SCALE GENOMIC DNA]</scope>
    <source>
        <strain evidence="2">cv. Fuhuasheng</strain>
        <tissue evidence="1">Leaves</tissue>
    </source>
</reference>
<dbReference type="PANTHER" id="PTHR33710:SF77">
    <property type="entry name" value="DNASE I-LIKE SUPERFAMILY PROTEIN"/>
    <property type="match status" value="1"/>
</dbReference>
<dbReference type="Proteomes" id="UP000289738">
    <property type="component" value="Chromosome A07"/>
</dbReference>
<name>A0A445CAA7_ARAHY</name>
<sequence length="106" mass="13145">MACQRFRDWMNECSLIDLGYACTRFTWRGPVWEGREMVYKRLDRALVNADWRMRFKEAKVEVLTRTRSNHHPLLFTLEPQNQRCRDRLFRYEVMWKLHPEFDDFIN</sequence>
<dbReference type="EMBL" id="SDMP01000007">
    <property type="protein sequence ID" value="RYR47884.1"/>
    <property type="molecule type" value="Genomic_DNA"/>
</dbReference>
<evidence type="ECO:0008006" key="3">
    <source>
        <dbReference type="Google" id="ProtNLM"/>
    </source>
</evidence>
<proteinExistence type="predicted"/>
<organism evidence="1 2">
    <name type="scientific">Arachis hypogaea</name>
    <name type="common">Peanut</name>
    <dbReference type="NCBI Taxonomy" id="3818"/>
    <lineage>
        <taxon>Eukaryota</taxon>
        <taxon>Viridiplantae</taxon>
        <taxon>Streptophyta</taxon>
        <taxon>Embryophyta</taxon>
        <taxon>Tracheophyta</taxon>
        <taxon>Spermatophyta</taxon>
        <taxon>Magnoliopsida</taxon>
        <taxon>eudicotyledons</taxon>
        <taxon>Gunneridae</taxon>
        <taxon>Pentapetalae</taxon>
        <taxon>rosids</taxon>
        <taxon>fabids</taxon>
        <taxon>Fabales</taxon>
        <taxon>Fabaceae</taxon>
        <taxon>Papilionoideae</taxon>
        <taxon>50 kb inversion clade</taxon>
        <taxon>dalbergioids sensu lato</taxon>
        <taxon>Dalbergieae</taxon>
        <taxon>Pterocarpus clade</taxon>
        <taxon>Arachis</taxon>
    </lineage>
</organism>
<evidence type="ECO:0000313" key="1">
    <source>
        <dbReference type="EMBL" id="RYR47884.1"/>
    </source>
</evidence>
<keyword evidence="2" id="KW-1185">Reference proteome</keyword>
<protein>
    <recommendedName>
        <fullName evidence="3">Endonuclease/exonuclease/phosphatase domain-containing protein</fullName>
    </recommendedName>
</protein>
<dbReference type="PANTHER" id="PTHR33710">
    <property type="entry name" value="BNAC02G09200D PROTEIN"/>
    <property type="match status" value="1"/>
</dbReference>
<accession>A0A445CAA7</accession>
<gene>
    <name evidence="1" type="ORF">Ahy_A07g033865</name>
</gene>
<dbReference type="InterPro" id="IPR036691">
    <property type="entry name" value="Endo/exonu/phosph_ase_sf"/>
</dbReference>
<evidence type="ECO:0000313" key="2">
    <source>
        <dbReference type="Proteomes" id="UP000289738"/>
    </source>
</evidence>
<dbReference type="SUPFAM" id="SSF56219">
    <property type="entry name" value="DNase I-like"/>
    <property type="match status" value="1"/>
</dbReference>